<comment type="caution">
    <text evidence="4">The sequence shown here is derived from an EMBL/GenBank/DDBJ whole genome shotgun (WGS) entry which is preliminary data.</text>
</comment>
<dbReference type="Pfam" id="PF02536">
    <property type="entry name" value="mTERF"/>
    <property type="match status" value="2"/>
</dbReference>
<keyword evidence="2" id="KW-0805">Transcription regulation</keyword>
<dbReference type="EMBL" id="BEGY01000012">
    <property type="protein sequence ID" value="GAX75417.1"/>
    <property type="molecule type" value="Genomic_DNA"/>
</dbReference>
<protein>
    <submittedName>
        <fullName evidence="4">Uncharacterized protein</fullName>
    </submittedName>
</protein>
<dbReference type="InterPro" id="IPR038538">
    <property type="entry name" value="MTERF_sf"/>
</dbReference>
<keyword evidence="2" id="KW-0806">Transcription termination</keyword>
<comment type="similarity">
    <text evidence="1">Belongs to the mTERF family.</text>
</comment>
<sequence length="534" mass="60655">MISSELIALQQDPRETPSVAMYTGLDDRHLQWFQRHRPELLSSNSRLQVRLNGMAKLLHCNTQQAASILQKQPGLLDENSGVIRRRLSQLDTIFEIERNGPQKAAKRVPALLCKDINVTLRLAELERLLLGESESDDLKGNERVMHMIRKEPSLLILPINTLEQRVDTLHQMLDLGSRASAASLCLSNAWLLTVSSQSIASKLMSLIALLSVSRKTILDMILSYPRILTFSEKAQASKISSLSIVIPLNSLRLMLCRSPSLLTKSVDKILASFNTLQSSTGIPKREVIGLLKRRPAILSKAAASTELCYRAMSIWRLTREEKTEMIQKHPLLMQLSPRELHLRCRWLRSLITSNGYYHSGLRRISPSLLGIIILHLPQAWRRMQYLADCNQEPHAELMEAVQLPEHKFEEKFPSYKKWLTFKTSEMGCTWPWRLDKKKNGVGKKHASETRKENQSCMPSKQECVEQESPENAFNWHSAHNSHMARPCNQTVISEAHVVYYGVQRVHKPRRLVFTADPPTENTGLGCSADKVSAT</sequence>
<keyword evidence="3" id="KW-0809">Transit peptide</keyword>
<accession>A0A250WX56</accession>
<dbReference type="GO" id="GO:0006353">
    <property type="term" value="P:DNA-templated transcription termination"/>
    <property type="evidence" value="ECO:0007669"/>
    <property type="project" value="UniProtKB-KW"/>
</dbReference>
<evidence type="ECO:0000256" key="1">
    <source>
        <dbReference type="ARBA" id="ARBA00007692"/>
    </source>
</evidence>
<dbReference type="SMART" id="SM00733">
    <property type="entry name" value="Mterf"/>
    <property type="match status" value="3"/>
</dbReference>
<dbReference type="PANTHER" id="PTHR13068:SF219">
    <property type="entry name" value="MITOCHONDRIAL TRANSCRIPTION TERMINATION FACTOR FAMILY PROTEIN"/>
    <property type="match status" value="1"/>
</dbReference>
<evidence type="ECO:0000256" key="2">
    <source>
        <dbReference type="ARBA" id="ARBA00022472"/>
    </source>
</evidence>
<dbReference type="Proteomes" id="UP000232323">
    <property type="component" value="Unassembled WGS sequence"/>
</dbReference>
<organism evidence="4 5">
    <name type="scientific">Chlamydomonas eustigma</name>
    <dbReference type="NCBI Taxonomy" id="1157962"/>
    <lineage>
        <taxon>Eukaryota</taxon>
        <taxon>Viridiplantae</taxon>
        <taxon>Chlorophyta</taxon>
        <taxon>core chlorophytes</taxon>
        <taxon>Chlorophyceae</taxon>
        <taxon>CS clade</taxon>
        <taxon>Chlamydomonadales</taxon>
        <taxon>Chlamydomonadaceae</taxon>
        <taxon>Chlamydomonas</taxon>
    </lineage>
</organism>
<gene>
    <name evidence="4" type="ORF">CEUSTIGMA_g2861.t1</name>
</gene>
<evidence type="ECO:0000313" key="4">
    <source>
        <dbReference type="EMBL" id="GAX75417.1"/>
    </source>
</evidence>
<evidence type="ECO:0000256" key="3">
    <source>
        <dbReference type="ARBA" id="ARBA00022946"/>
    </source>
</evidence>
<keyword evidence="5" id="KW-1185">Reference proteome</keyword>
<dbReference type="GO" id="GO:0003676">
    <property type="term" value="F:nucleic acid binding"/>
    <property type="evidence" value="ECO:0007669"/>
    <property type="project" value="InterPro"/>
</dbReference>
<name>A0A250WX56_9CHLO</name>
<dbReference type="OrthoDB" id="545453at2759"/>
<dbReference type="AlphaFoldDB" id="A0A250WX56"/>
<dbReference type="InterPro" id="IPR003690">
    <property type="entry name" value="MTERF"/>
</dbReference>
<keyword evidence="2" id="KW-0804">Transcription</keyword>
<reference evidence="4 5" key="1">
    <citation type="submission" date="2017-08" db="EMBL/GenBank/DDBJ databases">
        <title>Acidophilic green algal genome provides insights into adaptation to an acidic environment.</title>
        <authorList>
            <person name="Hirooka S."/>
            <person name="Hirose Y."/>
            <person name="Kanesaki Y."/>
            <person name="Higuchi S."/>
            <person name="Fujiwara T."/>
            <person name="Onuma R."/>
            <person name="Era A."/>
            <person name="Ohbayashi R."/>
            <person name="Uzuka A."/>
            <person name="Nozaki H."/>
            <person name="Yoshikawa H."/>
            <person name="Miyagishima S.Y."/>
        </authorList>
    </citation>
    <scope>NUCLEOTIDE SEQUENCE [LARGE SCALE GENOMIC DNA]</scope>
    <source>
        <strain evidence="4 5">NIES-2499</strain>
    </source>
</reference>
<proteinExistence type="inferred from homology"/>
<evidence type="ECO:0000313" key="5">
    <source>
        <dbReference type="Proteomes" id="UP000232323"/>
    </source>
</evidence>
<dbReference type="Gene3D" id="1.25.70.10">
    <property type="entry name" value="Transcription termination factor 3, mitochondrial"/>
    <property type="match status" value="2"/>
</dbReference>
<dbReference type="PANTHER" id="PTHR13068">
    <property type="entry name" value="CGI-12 PROTEIN-RELATED"/>
    <property type="match status" value="1"/>
</dbReference>